<dbReference type="InterPro" id="IPR036249">
    <property type="entry name" value="Thioredoxin-like_sf"/>
</dbReference>
<feature type="domain" description="Thioredoxin" evidence="2">
    <location>
        <begin position="94"/>
        <end position="175"/>
    </location>
</feature>
<dbReference type="EC" id="3.1.3.3" evidence="3"/>
<comment type="caution">
    <text evidence="3">The sequence shown here is derived from an EMBL/GenBank/DDBJ whole genome shotgun (WGS) entry which is preliminary data.</text>
</comment>
<feature type="compositionally biased region" description="Basic residues" evidence="1">
    <location>
        <begin position="1"/>
        <end position="11"/>
    </location>
</feature>
<name>A0A2N5N2I2_9BACL</name>
<proteinExistence type="predicted"/>
<protein>
    <submittedName>
        <fullName evidence="3">Phosphoserine phosphatase</fullName>
        <ecNumber evidence="3">3.1.3.3</ecNumber>
    </submittedName>
</protein>
<gene>
    <name evidence="3" type="ORF">B8V81_2971</name>
</gene>
<keyword evidence="4" id="KW-1185">Reference proteome</keyword>
<dbReference type="Pfam" id="PF00085">
    <property type="entry name" value="Thioredoxin"/>
    <property type="match status" value="1"/>
</dbReference>
<evidence type="ECO:0000256" key="1">
    <source>
        <dbReference type="SAM" id="MobiDB-lite"/>
    </source>
</evidence>
<feature type="region of interest" description="Disordered" evidence="1">
    <location>
        <begin position="1"/>
        <end position="77"/>
    </location>
</feature>
<dbReference type="Proteomes" id="UP000234789">
    <property type="component" value="Unassembled WGS sequence"/>
</dbReference>
<dbReference type="EMBL" id="NFEZ01000004">
    <property type="protein sequence ID" value="PLT44540.1"/>
    <property type="molecule type" value="Genomic_DNA"/>
</dbReference>
<sequence length="185" mass="20985">MKKRKTIRRKPKAESRKTKAESRKTKAESRKPKAESRKPKAESRKPKAESRKRRNGSRASLAPRRNEEKKKGWGSMGLTETSEKEFMAIGRLHRQEAVFFATPLCGTCKVAERMLEIAAAAPGTMPVQKLNVNFAPTLRERWKIASVPALALLEDGVPYRIVYAMRSAGDLYEALRQKRQDQPHG</sequence>
<dbReference type="GO" id="GO:0016787">
    <property type="term" value="F:hydrolase activity"/>
    <property type="evidence" value="ECO:0007669"/>
    <property type="project" value="UniProtKB-KW"/>
</dbReference>
<evidence type="ECO:0000313" key="4">
    <source>
        <dbReference type="Proteomes" id="UP000234789"/>
    </source>
</evidence>
<dbReference type="CDD" id="cd02947">
    <property type="entry name" value="TRX_family"/>
    <property type="match status" value="1"/>
</dbReference>
<dbReference type="AlphaFoldDB" id="A0A2N5N2I2"/>
<keyword evidence="3" id="KW-0378">Hydrolase</keyword>
<dbReference type="InterPro" id="IPR013766">
    <property type="entry name" value="Thioredoxin_domain"/>
</dbReference>
<reference evidence="3 4" key="1">
    <citation type="submission" date="2017-05" db="EMBL/GenBank/DDBJ databases">
        <title>Functional genome analysis of Paenibacillus pasadenensis strain R16: insights on endophytic life style and antifungal activity.</title>
        <authorList>
            <person name="Passera A."/>
            <person name="Marcolungo L."/>
            <person name="Casati P."/>
            <person name="Brasca M."/>
            <person name="Quaglino F."/>
            <person name="Delledonne M."/>
        </authorList>
    </citation>
    <scope>NUCLEOTIDE SEQUENCE [LARGE SCALE GENOMIC DNA]</scope>
    <source>
        <strain evidence="3 4">R16</strain>
    </source>
</reference>
<organism evidence="3 4">
    <name type="scientific">Paenibacillus pasadenensis</name>
    <dbReference type="NCBI Taxonomy" id="217090"/>
    <lineage>
        <taxon>Bacteria</taxon>
        <taxon>Bacillati</taxon>
        <taxon>Bacillota</taxon>
        <taxon>Bacilli</taxon>
        <taxon>Bacillales</taxon>
        <taxon>Paenibacillaceae</taxon>
        <taxon>Paenibacillus</taxon>
    </lineage>
</organism>
<feature type="compositionally biased region" description="Basic and acidic residues" evidence="1">
    <location>
        <begin position="12"/>
        <end position="49"/>
    </location>
</feature>
<evidence type="ECO:0000313" key="3">
    <source>
        <dbReference type="EMBL" id="PLT44540.1"/>
    </source>
</evidence>
<evidence type="ECO:0000259" key="2">
    <source>
        <dbReference type="Pfam" id="PF00085"/>
    </source>
</evidence>
<dbReference type="Gene3D" id="3.40.30.10">
    <property type="entry name" value="Glutaredoxin"/>
    <property type="match status" value="1"/>
</dbReference>
<accession>A0A2N5N2I2</accession>
<dbReference type="SUPFAM" id="SSF52833">
    <property type="entry name" value="Thioredoxin-like"/>
    <property type="match status" value="1"/>
</dbReference>